<accession>A0A8H5GRR9</accession>
<protein>
    <recommendedName>
        <fullName evidence="10">Translin</fullName>
    </recommendedName>
</protein>
<dbReference type="InterPro" id="IPR033956">
    <property type="entry name" value="Translin"/>
</dbReference>
<dbReference type="InterPro" id="IPR002848">
    <property type="entry name" value="Translin_fam"/>
</dbReference>
<evidence type="ECO:0000313" key="8">
    <source>
        <dbReference type="EMBL" id="KAF5369585.1"/>
    </source>
</evidence>
<dbReference type="GO" id="GO:0005634">
    <property type="term" value="C:nucleus"/>
    <property type="evidence" value="ECO:0007669"/>
    <property type="project" value="UniProtKB-SubCell"/>
</dbReference>
<comment type="subcellular location">
    <subcellularLocation>
        <location evidence="2">Cytoplasm</location>
    </subcellularLocation>
    <subcellularLocation>
        <location evidence="1">Nucleus</location>
    </subcellularLocation>
</comment>
<keyword evidence="5" id="KW-0694">RNA-binding</keyword>
<dbReference type="FunFam" id="1.20.58.200:FF:000002">
    <property type="entry name" value="Putative translin"/>
    <property type="match status" value="1"/>
</dbReference>
<evidence type="ECO:0000256" key="4">
    <source>
        <dbReference type="ARBA" id="ARBA00022490"/>
    </source>
</evidence>
<dbReference type="EMBL" id="JAACJM010000013">
    <property type="protein sequence ID" value="KAF5369585.1"/>
    <property type="molecule type" value="Genomic_DNA"/>
</dbReference>
<dbReference type="InterPro" id="IPR016068">
    <property type="entry name" value="Translin_N"/>
</dbReference>
<proteinExistence type="inferred from homology"/>
<evidence type="ECO:0000256" key="6">
    <source>
        <dbReference type="ARBA" id="ARBA00023125"/>
    </source>
</evidence>
<dbReference type="GO" id="GO:0005737">
    <property type="term" value="C:cytoplasm"/>
    <property type="evidence" value="ECO:0007669"/>
    <property type="project" value="UniProtKB-SubCell"/>
</dbReference>
<evidence type="ECO:0008006" key="10">
    <source>
        <dbReference type="Google" id="ProtNLM"/>
    </source>
</evidence>
<keyword evidence="9" id="KW-1185">Reference proteome</keyword>
<gene>
    <name evidence="8" type="ORF">D9758_002681</name>
</gene>
<comment type="similarity">
    <text evidence="3">Belongs to the translin family.</text>
</comment>
<dbReference type="Gene3D" id="1.20.58.190">
    <property type="entry name" value="Translin, domain 1"/>
    <property type="match status" value="1"/>
</dbReference>
<sequence>MDPQDLEKLNDMLDNESELREVNTPIKNRFSLPGSLSPSVWSKFKVRDKINDLDKKTRTMVGTLNKIHSTRLESIPTLVDSVRPILTSCGETFAGLAELIPPNQFWRWKEMWCNSLRTAVFAAVLIKYLTNGTLLSLKTTNEILGIKEEWKDRVALSAEDYLHGLISLVNELSRYAINVVTLGSFDEPLKISAFVKDLFAGFSMLNLKNDSLRRRFDSLKYDMKKIEEVVYDVSLRKLVSSGASEKTLSEK</sequence>
<dbReference type="InterPro" id="IPR036081">
    <property type="entry name" value="Translin_sf"/>
</dbReference>
<dbReference type="GO" id="GO:0003723">
    <property type="term" value="F:RNA binding"/>
    <property type="evidence" value="ECO:0007669"/>
    <property type="project" value="UniProtKB-KW"/>
</dbReference>
<evidence type="ECO:0000313" key="9">
    <source>
        <dbReference type="Proteomes" id="UP000559256"/>
    </source>
</evidence>
<dbReference type="GO" id="GO:0003697">
    <property type="term" value="F:single-stranded DNA binding"/>
    <property type="evidence" value="ECO:0007669"/>
    <property type="project" value="InterPro"/>
</dbReference>
<dbReference type="Proteomes" id="UP000559256">
    <property type="component" value="Unassembled WGS sequence"/>
</dbReference>
<dbReference type="Pfam" id="PF01997">
    <property type="entry name" value="Translin"/>
    <property type="match status" value="1"/>
</dbReference>
<dbReference type="Gene3D" id="1.20.58.200">
    <property type="entry name" value="Translin, domain 2"/>
    <property type="match status" value="1"/>
</dbReference>
<dbReference type="OrthoDB" id="829at2759"/>
<keyword evidence="6" id="KW-0238">DNA-binding</keyword>
<dbReference type="PANTHER" id="PTHR10741">
    <property type="entry name" value="TRANSLIN AND TRANSLIN ASSOCIATED PROTEIN X"/>
    <property type="match status" value="1"/>
</dbReference>
<keyword evidence="4" id="KW-0963">Cytoplasm</keyword>
<dbReference type="GO" id="GO:0043565">
    <property type="term" value="F:sequence-specific DNA binding"/>
    <property type="evidence" value="ECO:0007669"/>
    <property type="project" value="InterPro"/>
</dbReference>
<evidence type="ECO:0000256" key="2">
    <source>
        <dbReference type="ARBA" id="ARBA00004496"/>
    </source>
</evidence>
<dbReference type="SUPFAM" id="SSF74784">
    <property type="entry name" value="Translin"/>
    <property type="match status" value="1"/>
</dbReference>
<dbReference type="GO" id="GO:0016070">
    <property type="term" value="P:RNA metabolic process"/>
    <property type="evidence" value="ECO:0007669"/>
    <property type="project" value="InterPro"/>
</dbReference>
<name>A0A8H5GRR9_9AGAR</name>
<comment type="caution">
    <text evidence="8">The sequence shown here is derived from an EMBL/GenBank/DDBJ whole genome shotgun (WGS) entry which is preliminary data.</text>
</comment>
<evidence type="ECO:0000256" key="7">
    <source>
        <dbReference type="ARBA" id="ARBA00023242"/>
    </source>
</evidence>
<evidence type="ECO:0000256" key="3">
    <source>
        <dbReference type="ARBA" id="ARBA00005902"/>
    </source>
</evidence>
<evidence type="ECO:0000256" key="1">
    <source>
        <dbReference type="ARBA" id="ARBA00004123"/>
    </source>
</evidence>
<organism evidence="8 9">
    <name type="scientific">Tetrapyrgos nigripes</name>
    <dbReference type="NCBI Taxonomy" id="182062"/>
    <lineage>
        <taxon>Eukaryota</taxon>
        <taxon>Fungi</taxon>
        <taxon>Dikarya</taxon>
        <taxon>Basidiomycota</taxon>
        <taxon>Agaricomycotina</taxon>
        <taxon>Agaricomycetes</taxon>
        <taxon>Agaricomycetidae</taxon>
        <taxon>Agaricales</taxon>
        <taxon>Marasmiineae</taxon>
        <taxon>Marasmiaceae</taxon>
        <taxon>Tetrapyrgos</taxon>
    </lineage>
</organism>
<evidence type="ECO:0000256" key="5">
    <source>
        <dbReference type="ARBA" id="ARBA00022884"/>
    </source>
</evidence>
<dbReference type="CDD" id="cd14819">
    <property type="entry name" value="Translin"/>
    <property type="match status" value="1"/>
</dbReference>
<dbReference type="InterPro" id="IPR016069">
    <property type="entry name" value="Translin_C"/>
</dbReference>
<reference evidence="8 9" key="1">
    <citation type="journal article" date="2020" name="ISME J.">
        <title>Uncovering the hidden diversity of litter-decomposition mechanisms in mushroom-forming fungi.</title>
        <authorList>
            <person name="Floudas D."/>
            <person name="Bentzer J."/>
            <person name="Ahren D."/>
            <person name="Johansson T."/>
            <person name="Persson P."/>
            <person name="Tunlid A."/>
        </authorList>
    </citation>
    <scope>NUCLEOTIDE SEQUENCE [LARGE SCALE GENOMIC DNA]</scope>
    <source>
        <strain evidence="8 9">CBS 291.85</strain>
    </source>
</reference>
<dbReference type="AlphaFoldDB" id="A0A8H5GRR9"/>
<keyword evidence="7" id="KW-0539">Nucleus</keyword>